<dbReference type="Gene3D" id="3.40.630.30">
    <property type="match status" value="1"/>
</dbReference>
<proteinExistence type="predicted"/>
<evidence type="ECO:0000313" key="4">
    <source>
        <dbReference type="Proteomes" id="UP000092503"/>
    </source>
</evidence>
<organism evidence="3 4">
    <name type="scientific">Xanthomonas bromi</name>
    <dbReference type="NCBI Taxonomy" id="56449"/>
    <lineage>
        <taxon>Bacteria</taxon>
        <taxon>Pseudomonadati</taxon>
        <taxon>Pseudomonadota</taxon>
        <taxon>Gammaproteobacteria</taxon>
        <taxon>Lysobacterales</taxon>
        <taxon>Lysobacteraceae</taxon>
        <taxon>Xanthomonas</taxon>
    </lineage>
</organism>
<keyword evidence="1 3" id="KW-0808">Transferase</keyword>
<dbReference type="InterPro" id="IPR000182">
    <property type="entry name" value="GNAT_dom"/>
</dbReference>
<dbReference type="AlphaFoldDB" id="A0A1C3NMZ1"/>
<dbReference type="Proteomes" id="UP000092503">
    <property type="component" value="Unassembled WGS sequence"/>
</dbReference>
<dbReference type="InterPro" id="IPR050769">
    <property type="entry name" value="NAT_camello-type"/>
</dbReference>
<evidence type="ECO:0000313" key="3">
    <source>
        <dbReference type="EMBL" id="SBV51770.1"/>
    </source>
</evidence>
<dbReference type="CDD" id="cd04301">
    <property type="entry name" value="NAT_SF"/>
    <property type="match status" value="1"/>
</dbReference>
<dbReference type="EMBL" id="FLTX01000039">
    <property type="protein sequence ID" value="SBV51770.1"/>
    <property type="molecule type" value="Genomic_DNA"/>
</dbReference>
<dbReference type="InterPro" id="IPR016181">
    <property type="entry name" value="Acyl_CoA_acyltransferase"/>
</dbReference>
<dbReference type="PROSITE" id="PS51186">
    <property type="entry name" value="GNAT"/>
    <property type="match status" value="1"/>
</dbReference>
<sequence length="125" mass="14041">MSVAAEREGLFVHYRLCVAVLDERVVGFVAYDAHELAWLYVAPDVRRRDVGTALVDAAKQAHPMGLTLELLEGNRAAQAFYRRCGFVETGSHRGRMPGNERFMVSVWTLRWPGRHAEEGTAEPTL</sequence>
<feature type="domain" description="N-acetyltransferase" evidence="2">
    <location>
        <begin position="1"/>
        <end position="108"/>
    </location>
</feature>
<dbReference type="SUPFAM" id="SSF55729">
    <property type="entry name" value="Acyl-CoA N-acyltransferases (Nat)"/>
    <property type="match status" value="1"/>
</dbReference>
<dbReference type="RefSeq" id="WP_245228184.1">
    <property type="nucleotide sequence ID" value="NZ_FLTX01000039.1"/>
</dbReference>
<evidence type="ECO:0000259" key="2">
    <source>
        <dbReference type="PROSITE" id="PS51186"/>
    </source>
</evidence>
<gene>
    <name evidence="3" type="ORF">XBLMG947_2560</name>
</gene>
<accession>A0A1C3NMZ1</accession>
<protein>
    <submittedName>
        <fullName evidence="3">Acetyltransferase</fullName>
    </submittedName>
</protein>
<dbReference type="PANTHER" id="PTHR13947:SF37">
    <property type="entry name" value="LD18367P"/>
    <property type="match status" value="1"/>
</dbReference>
<dbReference type="PANTHER" id="PTHR13947">
    <property type="entry name" value="GNAT FAMILY N-ACETYLTRANSFERASE"/>
    <property type="match status" value="1"/>
</dbReference>
<dbReference type="Pfam" id="PF13508">
    <property type="entry name" value="Acetyltransf_7"/>
    <property type="match status" value="1"/>
</dbReference>
<name>A0A1C3NMZ1_9XANT</name>
<evidence type="ECO:0000256" key="1">
    <source>
        <dbReference type="ARBA" id="ARBA00022679"/>
    </source>
</evidence>
<dbReference type="GO" id="GO:0008080">
    <property type="term" value="F:N-acetyltransferase activity"/>
    <property type="evidence" value="ECO:0007669"/>
    <property type="project" value="InterPro"/>
</dbReference>
<dbReference type="STRING" id="56449.XBLMG947_2560"/>
<reference evidence="3 4" key="1">
    <citation type="submission" date="2016-06" db="EMBL/GenBank/DDBJ databases">
        <authorList>
            <person name="Kjaerup R.B."/>
            <person name="Dalgaard T.S."/>
            <person name="Juul-Madsen H.R."/>
        </authorList>
    </citation>
    <scope>NUCLEOTIDE SEQUENCE [LARGE SCALE GENOMIC DNA]</scope>
    <source>
        <strain evidence="3">LMG947</strain>
    </source>
</reference>